<proteinExistence type="predicted"/>
<dbReference type="Proteomes" id="UP000024635">
    <property type="component" value="Unassembled WGS sequence"/>
</dbReference>
<evidence type="ECO:0000313" key="2">
    <source>
        <dbReference type="Proteomes" id="UP000024635"/>
    </source>
</evidence>
<gene>
    <name evidence="1" type="primary">Acey_s0004.g1749</name>
    <name evidence="1" type="ORF">Y032_0004g1749</name>
</gene>
<keyword evidence="2" id="KW-1185">Reference proteome</keyword>
<dbReference type="AlphaFoldDB" id="A0A016VVG0"/>
<sequence>MCGWRNGLYHNWVVCAKNLATACLTPCLIHRRRLRHLRGCKSKNVSSSTSPEGCVVVYRKPFCITLKAAVTEIFVFENSLNFEIIKGAKLISNEKTA</sequence>
<dbReference type="EMBL" id="JARK01001340">
    <property type="protein sequence ID" value="EYC30753.1"/>
    <property type="molecule type" value="Genomic_DNA"/>
</dbReference>
<accession>A0A016VVG0</accession>
<organism evidence="1 2">
    <name type="scientific">Ancylostoma ceylanicum</name>
    <dbReference type="NCBI Taxonomy" id="53326"/>
    <lineage>
        <taxon>Eukaryota</taxon>
        <taxon>Metazoa</taxon>
        <taxon>Ecdysozoa</taxon>
        <taxon>Nematoda</taxon>
        <taxon>Chromadorea</taxon>
        <taxon>Rhabditida</taxon>
        <taxon>Rhabditina</taxon>
        <taxon>Rhabditomorpha</taxon>
        <taxon>Strongyloidea</taxon>
        <taxon>Ancylostomatidae</taxon>
        <taxon>Ancylostomatinae</taxon>
        <taxon>Ancylostoma</taxon>
    </lineage>
</organism>
<reference evidence="2" key="1">
    <citation type="journal article" date="2015" name="Nat. Genet.">
        <title>The genome and transcriptome of the zoonotic hookworm Ancylostoma ceylanicum identify infection-specific gene families.</title>
        <authorList>
            <person name="Schwarz E.M."/>
            <person name="Hu Y."/>
            <person name="Antoshechkin I."/>
            <person name="Miller M.M."/>
            <person name="Sternberg P.W."/>
            <person name="Aroian R.V."/>
        </authorList>
    </citation>
    <scope>NUCLEOTIDE SEQUENCE</scope>
    <source>
        <strain evidence="2">HY135</strain>
    </source>
</reference>
<protein>
    <submittedName>
        <fullName evidence="1">Uncharacterized protein</fullName>
    </submittedName>
</protein>
<evidence type="ECO:0000313" key="1">
    <source>
        <dbReference type="EMBL" id="EYC30753.1"/>
    </source>
</evidence>
<name>A0A016VVG0_9BILA</name>
<comment type="caution">
    <text evidence="1">The sequence shown here is derived from an EMBL/GenBank/DDBJ whole genome shotgun (WGS) entry which is preliminary data.</text>
</comment>